<organism evidence="2 3">
    <name type="scientific">Meloidogyne graminicola</name>
    <dbReference type="NCBI Taxonomy" id="189291"/>
    <lineage>
        <taxon>Eukaryota</taxon>
        <taxon>Metazoa</taxon>
        <taxon>Ecdysozoa</taxon>
        <taxon>Nematoda</taxon>
        <taxon>Chromadorea</taxon>
        <taxon>Rhabditida</taxon>
        <taxon>Tylenchina</taxon>
        <taxon>Tylenchomorpha</taxon>
        <taxon>Tylenchoidea</taxon>
        <taxon>Meloidogynidae</taxon>
        <taxon>Meloidogyninae</taxon>
        <taxon>Meloidogyne</taxon>
    </lineage>
</organism>
<sequence length="240" mass="28059">KMLSMDWNILIVFLLIFINKVYNIRDVYIELLPCPNCEEWCANDPIYTCDYTCEMLEIDDKIEHMESNYFINEESVTKKKGTILVSASMTNKDRHFRTRHMRTMDETNEDWHCTRDFEPFHKGMERCCQIMKNCVESKSSTILTEEFLQYCGMQCIDGKLKTIETTTLKPTTLTTKMTKKSTIKKKVTTKKNKFTRKTLTSTTKSDNNNKAIYKGKKGGFSKFNFMIIGALIFAVFGYFV</sequence>
<evidence type="ECO:0000313" key="3">
    <source>
        <dbReference type="Proteomes" id="UP000605970"/>
    </source>
</evidence>
<feature type="transmembrane region" description="Helical" evidence="1">
    <location>
        <begin position="223"/>
        <end position="239"/>
    </location>
</feature>
<evidence type="ECO:0000313" key="2">
    <source>
        <dbReference type="EMBL" id="KAF7632730.1"/>
    </source>
</evidence>
<keyword evidence="1" id="KW-0812">Transmembrane</keyword>
<name>A0A8S9ZHB4_9BILA</name>
<keyword evidence="1" id="KW-1133">Transmembrane helix</keyword>
<dbReference type="OrthoDB" id="5910086at2759"/>
<keyword evidence="3" id="KW-1185">Reference proteome</keyword>
<dbReference type="Proteomes" id="UP000605970">
    <property type="component" value="Unassembled WGS sequence"/>
</dbReference>
<evidence type="ECO:0000256" key="1">
    <source>
        <dbReference type="SAM" id="Phobius"/>
    </source>
</evidence>
<gene>
    <name evidence="2" type="ORF">Mgra_00007871</name>
</gene>
<feature type="transmembrane region" description="Helical" evidence="1">
    <location>
        <begin position="6"/>
        <end position="22"/>
    </location>
</feature>
<protein>
    <submittedName>
        <fullName evidence="2">Uncharacterized protein</fullName>
    </submittedName>
</protein>
<comment type="caution">
    <text evidence="2">The sequence shown here is derived from an EMBL/GenBank/DDBJ whole genome shotgun (WGS) entry which is preliminary data.</text>
</comment>
<dbReference type="EMBL" id="JABEBT010000095">
    <property type="protein sequence ID" value="KAF7632730.1"/>
    <property type="molecule type" value="Genomic_DNA"/>
</dbReference>
<feature type="non-terminal residue" evidence="2">
    <location>
        <position position="1"/>
    </location>
</feature>
<accession>A0A8S9ZHB4</accession>
<keyword evidence="1" id="KW-0472">Membrane</keyword>
<reference evidence="2" key="1">
    <citation type="journal article" date="2020" name="Ecol. Evol.">
        <title>Genome structure and content of the rice root-knot nematode (Meloidogyne graminicola).</title>
        <authorList>
            <person name="Phan N.T."/>
            <person name="Danchin E.G.J."/>
            <person name="Klopp C."/>
            <person name="Perfus-Barbeoch L."/>
            <person name="Kozlowski D.K."/>
            <person name="Koutsovoulos G.D."/>
            <person name="Lopez-Roques C."/>
            <person name="Bouchez O."/>
            <person name="Zahm M."/>
            <person name="Besnard G."/>
            <person name="Bellafiore S."/>
        </authorList>
    </citation>
    <scope>NUCLEOTIDE SEQUENCE</scope>
    <source>
        <strain evidence="2">VN-18</strain>
    </source>
</reference>
<proteinExistence type="predicted"/>
<dbReference type="AlphaFoldDB" id="A0A8S9ZHB4"/>